<dbReference type="AlphaFoldDB" id="A0AAN5BQG7"/>
<proteinExistence type="predicted"/>
<evidence type="ECO:0000313" key="2">
    <source>
        <dbReference type="Proteomes" id="UP001165205"/>
    </source>
</evidence>
<dbReference type="EMBL" id="BSYA01000035">
    <property type="protein sequence ID" value="GMG27403.1"/>
    <property type="molecule type" value="Genomic_DNA"/>
</dbReference>
<evidence type="ECO:0000313" key="1">
    <source>
        <dbReference type="EMBL" id="GMG27403.1"/>
    </source>
</evidence>
<organism evidence="1 2">
    <name type="scientific">Aspergillus oryzae</name>
    <name type="common">Yellow koji mold</name>
    <dbReference type="NCBI Taxonomy" id="5062"/>
    <lineage>
        <taxon>Eukaryota</taxon>
        <taxon>Fungi</taxon>
        <taxon>Dikarya</taxon>
        <taxon>Ascomycota</taxon>
        <taxon>Pezizomycotina</taxon>
        <taxon>Eurotiomycetes</taxon>
        <taxon>Eurotiomycetidae</taxon>
        <taxon>Eurotiales</taxon>
        <taxon>Aspergillaceae</taxon>
        <taxon>Aspergillus</taxon>
        <taxon>Aspergillus subgen. Circumdati</taxon>
    </lineage>
</organism>
<comment type="caution">
    <text evidence="1">The sequence shown here is derived from an EMBL/GenBank/DDBJ whole genome shotgun (WGS) entry which is preliminary data.</text>
</comment>
<dbReference type="Proteomes" id="UP001165205">
    <property type="component" value="Unassembled WGS sequence"/>
</dbReference>
<gene>
    <name evidence="1" type="ORF">Aory04_000403800</name>
</gene>
<reference evidence="1" key="1">
    <citation type="submission" date="2023-04" db="EMBL/GenBank/DDBJ databases">
        <title>Aspergillus oryzae NBRC 4228.</title>
        <authorList>
            <person name="Ichikawa N."/>
            <person name="Sato H."/>
            <person name="Tonouchi N."/>
        </authorList>
    </citation>
    <scope>NUCLEOTIDE SEQUENCE</scope>
    <source>
        <strain evidence="1">NBRC 4228</strain>
    </source>
</reference>
<accession>A0AAN5BQG7</accession>
<sequence length="94" mass="10409">MRKRFCFESWLHIDYVGPPMGEYAGYSRFSLASSGDVACEGSSKSPRSPHWRLSVQSGFGAESENPFRSLPSACFMGESHGEVNDETQKSLPEV</sequence>
<name>A0AAN5BQG7_ASPOZ</name>
<protein>
    <submittedName>
        <fullName evidence="1">Unnamed protein product</fullName>
    </submittedName>
</protein>